<feature type="compositionally biased region" description="Acidic residues" evidence="1">
    <location>
        <begin position="662"/>
        <end position="672"/>
    </location>
</feature>
<feature type="transmembrane region" description="Helical" evidence="2">
    <location>
        <begin position="12"/>
        <end position="37"/>
    </location>
</feature>
<reference evidence="3 4" key="1">
    <citation type="journal article" date="2018" name="BMC Genomics">
        <title>Genomic evidence for intraspecific hybridization in a clonal and extremely halotolerant yeast.</title>
        <authorList>
            <person name="Gostincar C."/>
            <person name="Stajich J.E."/>
            <person name="Zupancic J."/>
            <person name="Zalar P."/>
            <person name="Gunde-Cimerman N."/>
        </authorList>
    </citation>
    <scope>NUCLEOTIDE SEQUENCE [LARGE SCALE GENOMIC DNA]</scope>
    <source>
        <strain evidence="3 4">EXF-6656</strain>
    </source>
</reference>
<gene>
    <name evidence="3" type="ORF">D0869_12049</name>
</gene>
<organism evidence="3 4">
    <name type="scientific">Hortaea werneckii</name>
    <name type="common">Black yeast</name>
    <name type="synonym">Cladosporium werneckii</name>
    <dbReference type="NCBI Taxonomy" id="91943"/>
    <lineage>
        <taxon>Eukaryota</taxon>
        <taxon>Fungi</taxon>
        <taxon>Dikarya</taxon>
        <taxon>Ascomycota</taxon>
        <taxon>Pezizomycotina</taxon>
        <taxon>Dothideomycetes</taxon>
        <taxon>Dothideomycetidae</taxon>
        <taxon>Mycosphaerellales</taxon>
        <taxon>Teratosphaeriaceae</taxon>
        <taxon>Hortaea</taxon>
    </lineage>
</organism>
<evidence type="ECO:0000313" key="4">
    <source>
        <dbReference type="Proteomes" id="UP000281245"/>
    </source>
</evidence>
<proteinExistence type="predicted"/>
<dbReference type="PANTHER" id="PTHR35179">
    <property type="entry name" value="PROTEIN CBG02620"/>
    <property type="match status" value="1"/>
</dbReference>
<keyword evidence="2" id="KW-0472">Membrane</keyword>
<evidence type="ECO:0000256" key="2">
    <source>
        <dbReference type="SAM" id="Phobius"/>
    </source>
</evidence>
<dbReference type="PANTHER" id="PTHR35179:SF2">
    <property type="entry name" value="START DOMAIN-CONTAINING PROTEIN"/>
    <property type="match status" value="1"/>
</dbReference>
<feature type="compositionally biased region" description="Low complexity" evidence="1">
    <location>
        <begin position="483"/>
        <end position="494"/>
    </location>
</feature>
<feature type="region of interest" description="Disordered" evidence="1">
    <location>
        <begin position="126"/>
        <end position="172"/>
    </location>
</feature>
<feature type="region of interest" description="Disordered" evidence="1">
    <location>
        <begin position="648"/>
        <end position="672"/>
    </location>
</feature>
<dbReference type="VEuPathDB" id="FungiDB:BTJ68_06846"/>
<keyword evidence="2" id="KW-0812">Transmembrane</keyword>
<feature type="region of interest" description="Disordered" evidence="1">
    <location>
        <begin position="470"/>
        <end position="496"/>
    </location>
</feature>
<name>A0A3M6W8S2_HORWE</name>
<evidence type="ECO:0000256" key="1">
    <source>
        <dbReference type="SAM" id="MobiDB-lite"/>
    </source>
</evidence>
<accession>A0A3M6W8S2</accession>
<dbReference type="EMBL" id="QWIJ01001392">
    <property type="protein sequence ID" value="RMX74984.1"/>
    <property type="molecule type" value="Genomic_DNA"/>
</dbReference>
<evidence type="ECO:0000313" key="3">
    <source>
        <dbReference type="EMBL" id="RMX74984.1"/>
    </source>
</evidence>
<dbReference type="Proteomes" id="UP000281245">
    <property type="component" value="Unassembled WGS sequence"/>
</dbReference>
<comment type="caution">
    <text evidence="3">The sequence shown here is derived from an EMBL/GenBank/DDBJ whole genome shotgun (WGS) entry which is preliminary data.</text>
</comment>
<keyword evidence="2" id="KW-1133">Transmembrane helix</keyword>
<dbReference type="AlphaFoldDB" id="A0A3M6W8S2"/>
<sequence>MGIYLSTTATSPFFLTSGIIGFVSFAFTLGTFIRVLWSNFSTLGEAPHEVHTYLTNLRTELLEERANLRVMKKMCKKHHRMISRGDGSRMDSGVELDDVTLKTMGDTVKRLIRQFREIERPFLEPGQHGISDLDEHEKRRRRRKRESRSVSPYYGSANEKDNRSRSRARGYIDRETRRLPRYVVDGYDDDEDDPDGDKFWAQRTKYASYSFRKRMQWLYKKPKAQQLFETLSRVQIRRMARQVGGMSVLMHEYGSCTLDVQNAVRRIDDRTDKTMAQHNNSTDEQHLGITAVESVASYNWLDSEEPTILVPGAPPLWRPPENPIQVPPDTGTFFIDPNAGILPASPMEPLLRAVLHEHPDFDFSSLDLITDRWALSRLLSDNESWSLAAQVVGGGTIVFIRLEPEREIHIQRHQFRGFRRNFEKEFLEYREDCWGSRAHYQIIMYKLGEIKIMLRHAAAGYLADLTDQSIDTEKSPSMPGDNTTATAQQQQQQQHGDLRITPAGHHVPRSAIFQLSTSKKISTVEAYKQHEVAEQWIAQTQTYIRALPAETRWNKQAWKTRGFFSKEAIDVRREAYEDIAEWERENQRRIQRLYRRVSDVVLRLRMACQGDGSGYFVLGPEKGKGTIGIRAVGAEEVRGLPRDLTERLVSRVSPAQTRDAEGGEEEENEGDG</sequence>
<dbReference type="OrthoDB" id="420564at2759"/>
<protein>
    <submittedName>
        <fullName evidence="3">Uncharacterized protein</fullName>
    </submittedName>
</protein>
<feature type="compositionally biased region" description="Basic and acidic residues" evidence="1">
    <location>
        <begin position="158"/>
        <end position="172"/>
    </location>
</feature>